<name>A0A8J4A0Z2_9ACTN</name>
<accession>A0A8J4A0Z2</accession>
<sequence>MRIPAGTVGFLAVLTVVRLAVLRVESPLGRRDDGQPPRRAGWRLPDSTGVPRPDPRRRRGAAVSAVVVTALQVSVALVLIAAGAMKLADLTGFVSTGPTPGRRQPWATTFSGRMVRITRTSASVMV</sequence>
<protein>
    <submittedName>
        <fullName evidence="3">Uncharacterized protein</fullName>
    </submittedName>
</protein>
<evidence type="ECO:0000313" key="4">
    <source>
        <dbReference type="Proteomes" id="UP000635606"/>
    </source>
</evidence>
<evidence type="ECO:0000313" key="3">
    <source>
        <dbReference type="EMBL" id="GIJ72592.1"/>
    </source>
</evidence>
<dbReference type="RefSeq" id="WP_203932441.1">
    <property type="nucleotide sequence ID" value="NZ_BOPH01000102.1"/>
</dbReference>
<feature type="region of interest" description="Disordered" evidence="1">
    <location>
        <begin position="28"/>
        <end position="59"/>
    </location>
</feature>
<keyword evidence="2" id="KW-1133">Transmembrane helix</keyword>
<comment type="caution">
    <text evidence="3">The sequence shown here is derived from an EMBL/GenBank/DDBJ whole genome shotgun (WGS) entry which is preliminary data.</text>
</comment>
<dbReference type="Proteomes" id="UP000635606">
    <property type="component" value="Unassembled WGS sequence"/>
</dbReference>
<evidence type="ECO:0000256" key="2">
    <source>
        <dbReference type="SAM" id="Phobius"/>
    </source>
</evidence>
<proteinExistence type="predicted"/>
<evidence type="ECO:0000256" key="1">
    <source>
        <dbReference type="SAM" id="MobiDB-lite"/>
    </source>
</evidence>
<feature type="transmembrane region" description="Helical" evidence="2">
    <location>
        <begin position="61"/>
        <end position="82"/>
    </location>
</feature>
<keyword evidence="4" id="KW-1185">Reference proteome</keyword>
<dbReference type="AlphaFoldDB" id="A0A8J4A0Z2"/>
<keyword evidence="2" id="KW-0812">Transmembrane</keyword>
<gene>
    <name evidence="3" type="ORF">Voc01_075090</name>
</gene>
<keyword evidence="2" id="KW-0472">Membrane</keyword>
<organism evidence="3 4">
    <name type="scientific">Virgisporangium ochraceum</name>
    <dbReference type="NCBI Taxonomy" id="65505"/>
    <lineage>
        <taxon>Bacteria</taxon>
        <taxon>Bacillati</taxon>
        <taxon>Actinomycetota</taxon>
        <taxon>Actinomycetes</taxon>
        <taxon>Micromonosporales</taxon>
        <taxon>Micromonosporaceae</taxon>
        <taxon>Virgisporangium</taxon>
    </lineage>
</organism>
<reference evidence="3" key="1">
    <citation type="submission" date="2021-01" db="EMBL/GenBank/DDBJ databases">
        <title>Whole genome shotgun sequence of Virgisporangium ochraceum NBRC 16418.</title>
        <authorList>
            <person name="Komaki H."/>
            <person name="Tamura T."/>
        </authorList>
    </citation>
    <scope>NUCLEOTIDE SEQUENCE</scope>
    <source>
        <strain evidence="3">NBRC 16418</strain>
    </source>
</reference>
<dbReference type="EMBL" id="BOPH01000102">
    <property type="protein sequence ID" value="GIJ72592.1"/>
    <property type="molecule type" value="Genomic_DNA"/>
</dbReference>